<feature type="transmembrane region" description="Helical" evidence="1">
    <location>
        <begin position="187"/>
        <end position="208"/>
    </location>
</feature>
<feature type="transmembrane region" description="Helical" evidence="1">
    <location>
        <begin position="154"/>
        <end position="175"/>
    </location>
</feature>
<feature type="transmembrane region" description="Helical" evidence="1">
    <location>
        <begin position="274"/>
        <end position="297"/>
    </location>
</feature>
<dbReference type="PANTHER" id="PTHR23028">
    <property type="entry name" value="ACETYLTRANSFERASE"/>
    <property type="match status" value="1"/>
</dbReference>
<dbReference type="RefSeq" id="WP_320217806.1">
    <property type="nucleotide sequence ID" value="NZ_JAVIIS010000088.1"/>
</dbReference>
<dbReference type="EMBL" id="JAVIIS010000088">
    <property type="protein sequence ID" value="MDX8443827.1"/>
    <property type="molecule type" value="Genomic_DNA"/>
</dbReference>
<evidence type="ECO:0000256" key="1">
    <source>
        <dbReference type="SAM" id="Phobius"/>
    </source>
</evidence>
<keyword evidence="1" id="KW-0472">Membrane</keyword>
<gene>
    <name evidence="3" type="ORF">RFM51_30110</name>
</gene>
<dbReference type="InterPro" id="IPR050879">
    <property type="entry name" value="Acyltransferase_3"/>
</dbReference>
<accession>A0ABU4X9L2</accession>
<protein>
    <submittedName>
        <fullName evidence="3">Acyltransferase</fullName>
        <ecNumber evidence="3">2.3.-.-</ecNumber>
    </submittedName>
</protein>
<feature type="transmembrane region" description="Helical" evidence="1">
    <location>
        <begin position="128"/>
        <end position="147"/>
    </location>
</feature>
<dbReference type="Pfam" id="PF01757">
    <property type="entry name" value="Acyl_transf_3"/>
    <property type="match status" value="1"/>
</dbReference>
<feature type="domain" description="Acyltransferase 3" evidence="2">
    <location>
        <begin position="4"/>
        <end position="324"/>
    </location>
</feature>
<dbReference type="InterPro" id="IPR002656">
    <property type="entry name" value="Acyl_transf_3_dom"/>
</dbReference>
<evidence type="ECO:0000313" key="3">
    <source>
        <dbReference type="EMBL" id="MDX8443827.1"/>
    </source>
</evidence>
<keyword evidence="1" id="KW-1133">Transmembrane helix</keyword>
<keyword evidence="1" id="KW-0812">Transmembrane</keyword>
<keyword evidence="3" id="KW-0012">Acyltransferase</keyword>
<evidence type="ECO:0000313" key="4">
    <source>
        <dbReference type="Proteomes" id="UP001272097"/>
    </source>
</evidence>
<dbReference type="GO" id="GO:0016746">
    <property type="term" value="F:acyltransferase activity"/>
    <property type="evidence" value="ECO:0007669"/>
    <property type="project" value="UniProtKB-KW"/>
</dbReference>
<keyword evidence="3" id="KW-0808">Transferase</keyword>
<dbReference type="PANTHER" id="PTHR23028:SF53">
    <property type="entry name" value="ACYL_TRANSF_3 DOMAIN-CONTAINING PROTEIN"/>
    <property type="match status" value="1"/>
</dbReference>
<feature type="transmembrane region" description="Helical" evidence="1">
    <location>
        <begin position="244"/>
        <end position="262"/>
    </location>
</feature>
<name>A0ABU4X9L2_9HYPH</name>
<evidence type="ECO:0000259" key="2">
    <source>
        <dbReference type="Pfam" id="PF01757"/>
    </source>
</evidence>
<sequence length="345" mass="37880">MTQLTSLRFFAAVCVLAFHSADVSGAPYLVANFVKNGYLGVSFFFLLSGFILTHSYFDKMSDWGDVRRFAIARFARIYPVYLLALVVALPLLTLPFDYPLASLATLGLIQAWGAPTSELGFFWNPPGWTLSIEFFFYLMFPLLLALLSRLTNAALWVSLAVTVLIFAVMCLPGLGPTGYLAFGWMELVPLPLLRLPEFMTGIICALLFRAGALDRFRSDLAAILAMAFTVATLIATSTETTGCFAAIGFVALIATCAVNDGIVQRALSNRPLLLLGKASYALYLLQIPVRGWTLVIFTGEWNWVGRLLYLPLLIIVSVVVFILIEEPARKLLRGSIPKRASPSVA</sequence>
<feature type="transmembrane region" description="Helical" evidence="1">
    <location>
        <begin position="35"/>
        <end position="57"/>
    </location>
</feature>
<comment type="caution">
    <text evidence="3">The sequence shown here is derived from an EMBL/GenBank/DDBJ whole genome shotgun (WGS) entry which is preliminary data.</text>
</comment>
<keyword evidence="4" id="KW-1185">Reference proteome</keyword>
<dbReference type="Proteomes" id="UP001272097">
    <property type="component" value="Unassembled WGS sequence"/>
</dbReference>
<feature type="transmembrane region" description="Helical" evidence="1">
    <location>
        <begin position="220"/>
        <end position="238"/>
    </location>
</feature>
<proteinExistence type="predicted"/>
<organism evidence="3 4">
    <name type="scientific">Mesorhizobium australafricanum</name>
    <dbReference type="NCBI Taxonomy" id="3072311"/>
    <lineage>
        <taxon>Bacteria</taxon>
        <taxon>Pseudomonadati</taxon>
        <taxon>Pseudomonadota</taxon>
        <taxon>Alphaproteobacteria</taxon>
        <taxon>Hyphomicrobiales</taxon>
        <taxon>Phyllobacteriaceae</taxon>
        <taxon>Mesorhizobium</taxon>
    </lineage>
</organism>
<feature type="transmembrane region" description="Helical" evidence="1">
    <location>
        <begin position="78"/>
        <end position="96"/>
    </location>
</feature>
<feature type="transmembrane region" description="Helical" evidence="1">
    <location>
        <begin position="303"/>
        <end position="324"/>
    </location>
</feature>
<dbReference type="EC" id="2.3.-.-" evidence="3"/>
<reference evidence="3 4" key="1">
    <citation type="submission" date="2023-08" db="EMBL/GenBank/DDBJ databases">
        <title>Implementing the SeqCode for naming new Mesorhizobium species isolated from Vachellia karroo root nodules.</title>
        <authorList>
            <person name="Van Lill M."/>
        </authorList>
    </citation>
    <scope>NUCLEOTIDE SEQUENCE [LARGE SCALE GENOMIC DNA]</scope>
    <source>
        <strain evidence="3 4">VK3E</strain>
    </source>
</reference>